<accession>A0A9N9AGS9</accession>
<dbReference type="PROSITE" id="PS50890">
    <property type="entry name" value="PUA"/>
    <property type="match status" value="1"/>
</dbReference>
<dbReference type="InterPro" id="IPR039759">
    <property type="entry name" value="eIF2D_SUI1"/>
</dbReference>
<dbReference type="PROSITE" id="PS50296">
    <property type="entry name" value="SUI1"/>
    <property type="match status" value="1"/>
</dbReference>
<feature type="region of interest" description="Disordered" evidence="2">
    <location>
        <begin position="228"/>
        <end position="276"/>
    </location>
</feature>
<evidence type="ECO:0000259" key="4">
    <source>
        <dbReference type="PROSITE" id="PS51925"/>
    </source>
</evidence>
<evidence type="ECO:0000259" key="3">
    <source>
        <dbReference type="PROSITE" id="PS50296"/>
    </source>
</evidence>
<dbReference type="InterPro" id="IPR048248">
    <property type="entry name" value="PUA_eIF2d-like"/>
</dbReference>
<dbReference type="AlphaFoldDB" id="A0A9N9AGS9"/>
<dbReference type="InterPro" id="IPR058886">
    <property type="entry name" value="SWIB_eIF2D"/>
</dbReference>
<dbReference type="EMBL" id="CAJVPV010002635">
    <property type="protein sequence ID" value="CAG8532004.1"/>
    <property type="molecule type" value="Genomic_DNA"/>
</dbReference>
<dbReference type="CDD" id="cd11608">
    <property type="entry name" value="eIF2D_C"/>
    <property type="match status" value="1"/>
</dbReference>
<dbReference type="GO" id="GO:0001731">
    <property type="term" value="P:formation of translation preinitiation complex"/>
    <property type="evidence" value="ECO:0007669"/>
    <property type="project" value="InterPro"/>
</dbReference>
<dbReference type="Gene3D" id="1.10.245.10">
    <property type="entry name" value="SWIB/MDM2 domain"/>
    <property type="match status" value="1"/>
</dbReference>
<feature type="compositionally biased region" description="Polar residues" evidence="2">
    <location>
        <begin position="253"/>
        <end position="263"/>
    </location>
</feature>
<dbReference type="PANTHER" id="PTHR12217:SF4">
    <property type="entry name" value="EUKARYOTIC TRANSLATION INITIATION FACTOR 2D"/>
    <property type="match status" value="1"/>
</dbReference>
<dbReference type="InterPro" id="IPR036877">
    <property type="entry name" value="SUI1_dom_sf"/>
</dbReference>
<dbReference type="SUPFAM" id="SSF88697">
    <property type="entry name" value="PUA domain-like"/>
    <property type="match status" value="1"/>
</dbReference>
<dbReference type="Pfam" id="PF26292">
    <property type="entry name" value="PUA_elF2D"/>
    <property type="match status" value="1"/>
</dbReference>
<feature type="domain" description="SUI1" evidence="3">
    <location>
        <begin position="521"/>
        <end position="597"/>
    </location>
</feature>
<name>A0A9N9AGS9_9GLOM</name>
<evidence type="ECO:0000313" key="6">
    <source>
        <dbReference type="Proteomes" id="UP000789342"/>
    </source>
</evidence>
<dbReference type="InterPro" id="IPR057429">
    <property type="entry name" value="WH_eIF2D"/>
</dbReference>
<evidence type="ECO:0000313" key="5">
    <source>
        <dbReference type="EMBL" id="CAG8532004.1"/>
    </source>
</evidence>
<protein>
    <submittedName>
        <fullName evidence="5">6455_t:CDS:1</fullName>
    </submittedName>
</protein>
<dbReference type="InterPro" id="IPR001950">
    <property type="entry name" value="SUI1"/>
</dbReference>
<dbReference type="PROSITE" id="PS51925">
    <property type="entry name" value="SWIB_MDM2"/>
    <property type="match status" value="1"/>
</dbReference>
<dbReference type="Pfam" id="PF25304">
    <property type="entry name" value="WHD_eIF2D"/>
    <property type="match status" value="1"/>
</dbReference>
<dbReference type="Pfam" id="PF01253">
    <property type="entry name" value="SUI1"/>
    <property type="match status" value="1"/>
</dbReference>
<dbReference type="CDD" id="cd21156">
    <property type="entry name" value="PUA_eIF2d-like"/>
    <property type="match status" value="1"/>
</dbReference>
<comment type="caution">
    <text evidence="5">The sequence shown here is derived from an EMBL/GenBank/DDBJ whole genome shotgun (WGS) entry which is preliminary data.</text>
</comment>
<feature type="non-terminal residue" evidence="5">
    <location>
        <position position="627"/>
    </location>
</feature>
<dbReference type="GO" id="GO:0003743">
    <property type="term" value="F:translation initiation factor activity"/>
    <property type="evidence" value="ECO:0007669"/>
    <property type="project" value="InterPro"/>
</dbReference>
<dbReference type="InterPro" id="IPR041366">
    <property type="entry name" value="Pre-PUA"/>
</dbReference>
<feature type="domain" description="DM2" evidence="4">
    <location>
        <begin position="412"/>
        <end position="496"/>
    </location>
</feature>
<proteinExistence type="inferred from homology"/>
<dbReference type="Pfam" id="PF26291">
    <property type="entry name" value="SWIB_eIF2D"/>
    <property type="match status" value="1"/>
</dbReference>
<dbReference type="SUPFAM" id="SSF47592">
    <property type="entry name" value="SWIB/MDM2 domain"/>
    <property type="match status" value="1"/>
</dbReference>
<dbReference type="Pfam" id="PF17832">
    <property type="entry name" value="Pre-PUA"/>
    <property type="match status" value="1"/>
</dbReference>
<dbReference type="InterPro" id="IPR015947">
    <property type="entry name" value="PUA-like_sf"/>
</dbReference>
<reference evidence="5" key="1">
    <citation type="submission" date="2021-06" db="EMBL/GenBank/DDBJ databases">
        <authorList>
            <person name="Kallberg Y."/>
            <person name="Tangrot J."/>
            <person name="Rosling A."/>
        </authorList>
    </citation>
    <scope>NUCLEOTIDE SEQUENCE</scope>
    <source>
        <strain evidence="5">CL551</strain>
    </source>
</reference>
<dbReference type="InterPro" id="IPR039757">
    <property type="entry name" value="EIF2D"/>
</dbReference>
<dbReference type="InterPro" id="IPR036885">
    <property type="entry name" value="SWIB_MDM2_dom_sf"/>
</dbReference>
<dbReference type="Gene3D" id="3.30.780.10">
    <property type="entry name" value="SUI1-like domain"/>
    <property type="match status" value="1"/>
</dbReference>
<gene>
    <name evidence="5" type="ORF">AMORRO_LOCUS4717</name>
</gene>
<comment type="similarity">
    <text evidence="1">Belongs to the eIF2D family.</text>
</comment>
<organism evidence="5 6">
    <name type="scientific">Acaulospora morrowiae</name>
    <dbReference type="NCBI Taxonomy" id="94023"/>
    <lineage>
        <taxon>Eukaryota</taxon>
        <taxon>Fungi</taxon>
        <taxon>Fungi incertae sedis</taxon>
        <taxon>Mucoromycota</taxon>
        <taxon>Glomeromycotina</taxon>
        <taxon>Glomeromycetes</taxon>
        <taxon>Diversisporales</taxon>
        <taxon>Acaulosporaceae</taxon>
        <taxon>Acaulospora</taxon>
    </lineage>
</organism>
<sequence length="627" mass="70980">DVPYQRVNLLIETQDLIFNQKILFSLSLSKHLPNEPAMFKKPLASIKPYSPLRSSDRRKFREELIKRYPTLDIEEKLSDEDHNVLVSEHTEKANIKTHNGYAGVLYVDESKHPLWVRLDIDKNELLVPSVYTLWRNPNILPKIPTFSAVISKLEGGANFMIPGIAFPPEGLPDVKEGELVSIVVRGYNIPLAVGIMSVPTNSLERGSTRKGIAVNIIHIYKDHLWNMGDKSSPPEMEDVKTGSVGEEQEQEQKSPTQVDSEAITSYEEEEEKITEQTVKYTPAEVDDFLQASLYQALTEKLTQSMLPITSSQLYSEYILPSRPIGTEKDVDIKKSSYKQVTKFLKAMEKKGVIKLKSQRGEIFLVKINLDNDELKVFRSHKTVEKVSKSHASDEDGTSSSSNNAVDKIQIAEVYKPNGAVAELFETQGKSKENAYGFREIRETVTDYFNSHDLVDKRNRRYITLDENLREILAGKKSEEPIPDQMTRDDLFQHVRERMESCHLFTFPGNEPELRKGLPKHLQILEATRSGNKIVTIVRGLEDYRIDPNDLVEPFKKLCASSVAVNPTSQSSPKKPLYEIMVQGPQTTLVKDYLVNTKGVPEKYIAITSAKKAKQCSGNTCANFTFQV</sequence>
<dbReference type="SUPFAM" id="SSF55159">
    <property type="entry name" value="eIF1-like"/>
    <property type="match status" value="1"/>
</dbReference>
<evidence type="ECO:0000256" key="1">
    <source>
        <dbReference type="ARBA" id="ARBA00010359"/>
    </source>
</evidence>
<keyword evidence="6" id="KW-1185">Reference proteome</keyword>
<dbReference type="Gene3D" id="3.10.400.20">
    <property type="match status" value="1"/>
</dbReference>
<dbReference type="InterPro" id="IPR003121">
    <property type="entry name" value="SWIB_MDM2_domain"/>
</dbReference>
<dbReference type="OrthoDB" id="199771at2759"/>
<dbReference type="PANTHER" id="PTHR12217">
    <property type="entry name" value="EUKARYOTIC TRANSLATION INITIATION FACTOR 2D"/>
    <property type="match status" value="1"/>
</dbReference>
<evidence type="ECO:0000256" key="2">
    <source>
        <dbReference type="SAM" id="MobiDB-lite"/>
    </source>
</evidence>
<dbReference type="Proteomes" id="UP000789342">
    <property type="component" value="Unassembled WGS sequence"/>
</dbReference>